<dbReference type="AlphaFoldDB" id="A0A380BGI5"/>
<accession>A0A380BGI5</accession>
<reference evidence="7 8" key="1">
    <citation type="submission" date="2018-06" db="EMBL/GenBank/DDBJ databases">
        <authorList>
            <consortium name="Pathogen Informatics"/>
            <person name="Doyle S."/>
        </authorList>
    </citation>
    <scope>NUCLEOTIDE SEQUENCE [LARGE SCALE GENOMIC DNA]</scope>
    <source>
        <strain evidence="7 8">NCTC11388</strain>
    </source>
</reference>
<dbReference type="PIRSF" id="PIRSF018267">
    <property type="entry name" value="VSR_endonuc"/>
    <property type="match status" value="1"/>
</dbReference>
<dbReference type="Pfam" id="PF03852">
    <property type="entry name" value="Vsr"/>
    <property type="match status" value="1"/>
</dbReference>
<evidence type="ECO:0000256" key="1">
    <source>
        <dbReference type="ARBA" id="ARBA00022722"/>
    </source>
</evidence>
<keyword evidence="2 6" id="KW-0255">Endonuclease</keyword>
<evidence type="ECO:0000256" key="3">
    <source>
        <dbReference type="ARBA" id="ARBA00022763"/>
    </source>
</evidence>
<dbReference type="Proteomes" id="UP000254893">
    <property type="component" value="Unassembled WGS sequence"/>
</dbReference>
<keyword evidence="4 6" id="KW-0378">Hydrolase</keyword>
<keyword evidence="3 6" id="KW-0227">DNA damage</keyword>
<dbReference type="InterPro" id="IPR004603">
    <property type="entry name" value="DNA_mismatch_endonuc_vsr"/>
</dbReference>
<comment type="function">
    <text evidence="6">May nick specific sequences that contain T:G mispairs resulting from m5C-deamination.</text>
</comment>
<evidence type="ECO:0000313" key="8">
    <source>
        <dbReference type="Proteomes" id="UP000254893"/>
    </source>
</evidence>
<dbReference type="GO" id="GO:0016787">
    <property type="term" value="F:hydrolase activity"/>
    <property type="evidence" value="ECO:0007669"/>
    <property type="project" value="UniProtKB-KW"/>
</dbReference>
<dbReference type="EC" id="3.1.-.-" evidence="6"/>
<evidence type="ECO:0000256" key="2">
    <source>
        <dbReference type="ARBA" id="ARBA00022759"/>
    </source>
</evidence>
<evidence type="ECO:0000313" key="7">
    <source>
        <dbReference type="EMBL" id="SUJ01068.1"/>
    </source>
</evidence>
<proteinExistence type="inferred from homology"/>
<comment type="similarity">
    <text evidence="6">Belongs to the vsr family.</text>
</comment>
<keyword evidence="1 6" id="KW-0540">Nuclease</keyword>
<sequence>MTDVHSRETRSFNMSRIKGKNTKPELLVRKFLFSQGFRYRLHDKKLPGKPDIILPKYRTVIFVNGCFWHGHEGCKYFVVPKTRTEWWLDKINRNIEKDKQNKIMLTNAGWNVIEIWECGLKKEKSENTLSELIKKIIY</sequence>
<keyword evidence="5 6" id="KW-0234">DNA repair</keyword>
<evidence type="ECO:0000256" key="6">
    <source>
        <dbReference type="PIRNR" id="PIRNR018267"/>
    </source>
</evidence>
<evidence type="ECO:0000256" key="5">
    <source>
        <dbReference type="ARBA" id="ARBA00023204"/>
    </source>
</evidence>
<dbReference type="RefSeq" id="WP_115169092.1">
    <property type="nucleotide sequence ID" value="NZ_UGYW01000002.1"/>
</dbReference>
<evidence type="ECO:0000256" key="4">
    <source>
        <dbReference type="ARBA" id="ARBA00022801"/>
    </source>
</evidence>
<dbReference type="GO" id="GO:0006298">
    <property type="term" value="P:mismatch repair"/>
    <property type="evidence" value="ECO:0007669"/>
    <property type="project" value="UniProtKB-UniRule"/>
</dbReference>
<dbReference type="CDD" id="cd00221">
    <property type="entry name" value="Vsr"/>
    <property type="match status" value="1"/>
</dbReference>
<dbReference type="Gene3D" id="3.40.960.10">
    <property type="entry name" value="VSR Endonuclease"/>
    <property type="match status" value="1"/>
</dbReference>
<dbReference type="NCBIfam" id="TIGR00632">
    <property type="entry name" value="vsr"/>
    <property type="match status" value="1"/>
</dbReference>
<dbReference type="SUPFAM" id="SSF52980">
    <property type="entry name" value="Restriction endonuclease-like"/>
    <property type="match status" value="1"/>
</dbReference>
<organism evidence="7 8">
    <name type="scientific">Sphingobacterium spiritivorum</name>
    <name type="common">Flavobacterium spiritivorum</name>
    <dbReference type="NCBI Taxonomy" id="258"/>
    <lineage>
        <taxon>Bacteria</taxon>
        <taxon>Pseudomonadati</taxon>
        <taxon>Bacteroidota</taxon>
        <taxon>Sphingobacteriia</taxon>
        <taxon>Sphingobacteriales</taxon>
        <taxon>Sphingobacteriaceae</taxon>
        <taxon>Sphingobacterium</taxon>
    </lineage>
</organism>
<dbReference type="REBASE" id="431715">
    <property type="entry name" value="V.Ssp11388ORF672P"/>
</dbReference>
<gene>
    <name evidence="7" type="primary">vsr</name>
    <name evidence="7" type="ORF">NCTC11388_00670</name>
</gene>
<protein>
    <recommendedName>
        <fullName evidence="6">Very short patch repair endonuclease</fullName>
        <ecNumber evidence="6">3.1.-.-</ecNumber>
    </recommendedName>
</protein>
<dbReference type="GO" id="GO:0004519">
    <property type="term" value="F:endonuclease activity"/>
    <property type="evidence" value="ECO:0007669"/>
    <property type="project" value="UniProtKB-KW"/>
</dbReference>
<dbReference type="InterPro" id="IPR011335">
    <property type="entry name" value="Restrct_endonuc-II-like"/>
</dbReference>
<dbReference type="EMBL" id="UGYW01000002">
    <property type="protein sequence ID" value="SUJ01068.1"/>
    <property type="molecule type" value="Genomic_DNA"/>
</dbReference>
<name>A0A380BGI5_SPHSI</name>